<dbReference type="PANTHER" id="PTHR24104">
    <property type="entry name" value="E3 UBIQUITIN-PROTEIN LIGASE NHLRC1-RELATED"/>
    <property type="match status" value="1"/>
</dbReference>
<evidence type="ECO:0000256" key="1">
    <source>
        <dbReference type="ARBA" id="ARBA00022737"/>
    </source>
</evidence>
<evidence type="ECO:0000313" key="3">
    <source>
        <dbReference type="EMBL" id="CAF1033667.1"/>
    </source>
</evidence>
<dbReference type="GO" id="GO:0061630">
    <property type="term" value="F:ubiquitin protein ligase activity"/>
    <property type="evidence" value="ECO:0007669"/>
    <property type="project" value="TreeGrafter"/>
</dbReference>
<comment type="caution">
    <text evidence="3">The sequence shown here is derived from an EMBL/GenBank/DDBJ whole genome shotgun (WGS) entry which is preliminary data.</text>
</comment>
<feature type="repeat" description="NHL" evidence="2">
    <location>
        <begin position="268"/>
        <end position="311"/>
    </location>
</feature>
<dbReference type="InterPro" id="IPR011042">
    <property type="entry name" value="6-blade_b-propeller_TolB-like"/>
</dbReference>
<reference evidence="3" key="1">
    <citation type="submission" date="2021-02" db="EMBL/GenBank/DDBJ databases">
        <authorList>
            <person name="Nowell W R."/>
        </authorList>
    </citation>
    <scope>NUCLEOTIDE SEQUENCE</scope>
</reference>
<dbReference type="Gene3D" id="2.120.10.30">
    <property type="entry name" value="TolB, C-terminal domain"/>
    <property type="match status" value="1"/>
</dbReference>
<dbReference type="GO" id="GO:0043161">
    <property type="term" value="P:proteasome-mediated ubiquitin-dependent protein catabolic process"/>
    <property type="evidence" value="ECO:0007669"/>
    <property type="project" value="TreeGrafter"/>
</dbReference>
<dbReference type="EMBL" id="CAJNOG010000168">
    <property type="protein sequence ID" value="CAF1033667.1"/>
    <property type="molecule type" value="Genomic_DNA"/>
</dbReference>
<dbReference type="InterPro" id="IPR001258">
    <property type="entry name" value="NHL_repeat"/>
</dbReference>
<dbReference type="GO" id="GO:0000209">
    <property type="term" value="P:protein polyubiquitination"/>
    <property type="evidence" value="ECO:0007669"/>
    <property type="project" value="TreeGrafter"/>
</dbReference>
<evidence type="ECO:0000313" key="4">
    <source>
        <dbReference type="Proteomes" id="UP000663845"/>
    </source>
</evidence>
<keyword evidence="1" id="KW-0677">Repeat</keyword>
<feature type="repeat" description="NHL" evidence="2">
    <location>
        <begin position="415"/>
        <end position="446"/>
    </location>
</feature>
<dbReference type="SUPFAM" id="SSF101898">
    <property type="entry name" value="NHL repeat"/>
    <property type="match status" value="1"/>
</dbReference>
<dbReference type="PANTHER" id="PTHR24104:SF25">
    <property type="entry name" value="PROTEIN LIN-41"/>
    <property type="match status" value="1"/>
</dbReference>
<gene>
    <name evidence="3" type="ORF">JYZ213_LOCUS17745</name>
</gene>
<dbReference type="AlphaFoldDB" id="A0A814JBE6"/>
<dbReference type="InterPro" id="IPR050952">
    <property type="entry name" value="TRIM-NHL_E3_ligases"/>
</dbReference>
<dbReference type="GO" id="GO:0008270">
    <property type="term" value="F:zinc ion binding"/>
    <property type="evidence" value="ECO:0007669"/>
    <property type="project" value="UniProtKB-KW"/>
</dbReference>
<dbReference type="Proteomes" id="UP000663845">
    <property type="component" value="Unassembled WGS sequence"/>
</dbReference>
<dbReference type="Pfam" id="PF01436">
    <property type="entry name" value="NHL"/>
    <property type="match status" value="1"/>
</dbReference>
<organism evidence="3 4">
    <name type="scientific">Adineta steineri</name>
    <dbReference type="NCBI Taxonomy" id="433720"/>
    <lineage>
        <taxon>Eukaryota</taxon>
        <taxon>Metazoa</taxon>
        <taxon>Spiralia</taxon>
        <taxon>Gnathifera</taxon>
        <taxon>Rotifera</taxon>
        <taxon>Eurotatoria</taxon>
        <taxon>Bdelloidea</taxon>
        <taxon>Adinetida</taxon>
        <taxon>Adinetidae</taxon>
        <taxon>Adineta</taxon>
    </lineage>
</organism>
<protein>
    <submittedName>
        <fullName evidence="3">Uncharacterized protein</fullName>
    </submittedName>
</protein>
<proteinExistence type="predicted"/>
<dbReference type="PROSITE" id="PS51125">
    <property type="entry name" value="NHL"/>
    <property type="match status" value="2"/>
</dbReference>
<name>A0A814JBE6_9BILA</name>
<sequence length="542" mass="61289">MNSCLPTSSSSPIRKLFSDISNKKFQTNNIIDDDRRWKSLCGAPVITIENDENENDAWTECRELFEPNRSHMLNPSSINNSNYLLRHSSANTSAPVITIENDENENDAWTECRELFEPNRSHMLNPSSINNSNYLLRHSSANTSLNESSTLDALTGNICTTIDDNHDDILSIIEQAGITFEALTGSLSSGDLLASTSGYHSYEPSPFNHRLKCSSILDPSATEFNMDNETDFVSHYQSTINRSSIDQSHRGLSRTSNQTSSRFPTSYEYKFGGYGRGLNEFLEPNGIAYLSDGTLSVVDTNSSQVKLFDPIRRECVLKFGQAGTRPGALLYPYRVAILPGHDLLVMVQRSPRPMIQIFDRNGQFIRRFGNDLESPRAICIDQQGRIIIIESKIMKVHIYDATSGRLWGQCDLRDHLSFPTSVCVNDRHELYVSDNESHFVRVFDYTGKHLKNIGAGITYPIACRINQPRRELIVVDNHENFNISTYDYDGNKKYSHYSLMKHSQCFDVAVGFNDELAMASKDYKVYVYKLGEGLESTNTHSY</sequence>
<accession>A0A814JBE6</accession>
<evidence type="ECO:0000256" key="2">
    <source>
        <dbReference type="PROSITE-ProRule" id="PRU00504"/>
    </source>
</evidence>